<dbReference type="InterPro" id="IPR042178">
    <property type="entry name" value="Serpin_sf_1"/>
</dbReference>
<evidence type="ECO:0000313" key="8">
    <source>
        <dbReference type="Proteomes" id="UP001353858"/>
    </source>
</evidence>
<dbReference type="InterPro" id="IPR000215">
    <property type="entry name" value="Serpin_fam"/>
</dbReference>
<sequence>MKILAVLFVLNVAIVWSFDPHIIIRPIDDYSKNIEFSGNIYKEIAKDNYGNFVVCPISLELILSLLYDGARGLTADEISYSVHLPYGRRFVNPLIESVLSELNNQPDVVTVNVANKVYVTNDIKLSKDFKNMALDVFKSDIENIDFRTPDVTIHKINKWVSDQTHNYIKDLLTESDVDSDTKSILVNTLFFKATWVKRFAKGDIKKSNFYINERETVPVDMLDTIEDIKYHENDYLRAKFIELPYNGHSLSMVIVLPESKYGLSHLEDNIHQVVDTQLSDMHSVHVNIPKFKIESTIRLIPILETLGITKLFTPNADLSGIAGKNSGLYVDNVIQKSIIGLNENGTLAASSTAAINEGKSLPEREFIANHPFIYYIKSTVGVLFIGRYAGHE</sequence>
<keyword evidence="2" id="KW-0646">Protease inhibitor</keyword>
<evidence type="ECO:0000256" key="3">
    <source>
        <dbReference type="ARBA" id="ARBA00022900"/>
    </source>
</evidence>
<dbReference type="InterPro" id="IPR036186">
    <property type="entry name" value="Serpin_sf"/>
</dbReference>
<evidence type="ECO:0000259" key="6">
    <source>
        <dbReference type="SMART" id="SM00093"/>
    </source>
</evidence>
<dbReference type="InterPro" id="IPR023796">
    <property type="entry name" value="Serpin_dom"/>
</dbReference>
<keyword evidence="5" id="KW-0732">Signal</keyword>
<evidence type="ECO:0000256" key="5">
    <source>
        <dbReference type="SAM" id="SignalP"/>
    </source>
</evidence>
<keyword evidence="3" id="KW-0722">Serine protease inhibitor</keyword>
<keyword evidence="8" id="KW-1185">Reference proteome</keyword>
<reference evidence="8" key="1">
    <citation type="submission" date="2023-01" db="EMBL/GenBank/DDBJ databases">
        <title>Key to firefly adult light organ development and bioluminescence: homeobox transcription factors regulate luciferase expression and transportation to peroxisome.</title>
        <authorList>
            <person name="Fu X."/>
        </authorList>
    </citation>
    <scope>NUCLEOTIDE SEQUENCE [LARGE SCALE GENOMIC DNA]</scope>
</reference>
<dbReference type="AlphaFoldDB" id="A0AAN7QHP9"/>
<dbReference type="PANTHER" id="PTHR11461:SF211">
    <property type="entry name" value="GH10112P-RELATED"/>
    <property type="match status" value="1"/>
</dbReference>
<feature type="domain" description="Serpin" evidence="6">
    <location>
        <begin position="38"/>
        <end position="391"/>
    </location>
</feature>
<comment type="similarity">
    <text evidence="1 4">Belongs to the serpin family.</text>
</comment>
<protein>
    <recommendedName>
        <fullName evidence="6">Serpin domain-containing protein</fullName>
    </recommendedName>
</protein>
<evidence type="ECO:0000313" key="7">
    <source>
        <dbReference type="EMBL" id="KAK4878223.1"/>
    </source>
</evidence>
<dbReference type="Proteomes" id="UP001353858">
    <property type="component" value="Unassembled WGS sequence"/>
</dbReference>
<evidence type="ECO:0000256" key="4">
    <source>
        <dbReference type="RuleBase" id="RU000411"/>
    </source>
</evidence>
<evidence type="ECO:0000256" key="2">
    <source>
        <dbReference type="ARBA" id="ARBA00022690"/>
    </source>
</evidence>
<dbReference type="SUPFAM" id="SSF56574">
    <property type="entry name" value="Serpins"/>
    <property type="match status" value="1"/>
</dbReference>
<proteinExistence type="inferred from homology"/>
<dbReference type="PANTHER" id="PTHR11461">
    <property type="entry name" value="SERINE PROTEASE INHIBITOR, SERPIN"/>
    <property type="match status" value="1"/>
</dbReference>
<dbReference type="GO" id="GO:0005615">
    <property type="term" value="C:extracellular space"/>
    <property type="evidence" value="ECO:0007669"/>
    <property type="project" value="InterPro"/>
</dbReference>
<dbReference type="InterPro" id="IPR023795">
    <property type="entry name" value="Serpin_CS"/>
</dbReference>
<name>A0AAN7QHP9_9COLE</name>
<evidence type="ECO:0000256" key="1">
    <source>
        <dbReference type="ARBA" id="ARBA00009500"/>
    </source>
</evidence>
<dbReference type="EMBL" id="JARPUR010000004">
    <property type="protein sequence ID" value="KAK4878223.1"/>
    <property type="molecule type" value="Genomic_DNA"/>
</dbReference>
<dbReference type="Pfam" id="PF00079">
    <property type="entry name" value="Serpin"/>
    <property type="match status" value="1"/>
</dbReference>
<feature type="signal peptide" evidence="5">
    <location>
        <begin position="1"/>
        <end position="17"/>
    </location>
</feature>
<organism evidence="7 8">
    <name type="scientific">Aquatica leii</name>
    <dbReference type="NCBI Taxonomy" id="1421715"/>
    <lineage>
        <taxon>Eukaryota</taxon>
        <taxon>Metazoa</taxon>
        <taxon>Ecdysozoa</taxon>
        <taxon>Arthropoda</taxon>
        <taxon>Hexapoda</taxon>
        <taxon>Insecta</taxon>
        <taxon>Pterygota</taxon>
        <taxon>Neoptera</taxon>
        <taxon>Endopterygota</taxon>
        <taxon>Coleoptera</taxon>
        <taxon>Polyphaga</taxon>
        <taxon>Elateriformia</taxon>
        <taxon>Elateroidea</taxon>
        <taxon>Lampyridae</taxon>
        <taxon>Luciolinae</taxon>
        <taxon>Aquatica</taxon>
    </lineage>
</organism>
<dbReference type="Gene3D" id="2.30.39.10">
    <property type="entry name" value="Alpha-1-antitrypsin, domain 1"/>
    <property type="match status" value="1"/>
</dbReference>
<dbReference type="SMART" id="SM00093">
    <property type="entry name" value="SERPIN"/>
    <property type="match status" value="1"/>
</dbReference>
<dbReference type="PROSITE" id="PS00284">
    <property type="entry name" value="SERPIN"/>
    <property type="match status" value="1"/>
</dbReference>
<accession>A0AAN7QHP9</accession>
<feature type="chain" id="PRO_5042890176" description="Serpin domain-containing protein" evidence="5">
    <location>
        <begin position="18"/>
        <end position="392"/>
    </location>
</feature>
<gene>
    <name evidence="7" type="ORF">RN001_010729</name>
</gene>
<dbReference type="Gene3D" id="3.30.497.10">
    <property type="entry name" value="Antithrombin, subunit I, domain 2"/>
    <property type="match status" value="1"/>
</dbReference>
<comment type="caution">
    <text evidence="7">The sequence shown here is derived from an EMBL/GenBank/DDBJ whole genome shotgun (WGS) entry which is preliminary data.</text>
</comment>
<dbReference type="GO" id="GO:0004867">
    <property type="term" value="F:serine-type endopeptidase inhibitor activity"/>
    <property type="evidence" value="ECO:0007669"/>
    <property type="project" value="UniProtKB-KW"/>
</dbReference>
<dbReference type="InterPro" id="IPR042185">
    <property type="entry name" value="Serpin_sf_2"/>
</dbReference>